<protein>
    <submittedName>
        <fullName evidence="2">Uncharacterized protein</fullName>
    </submittedName>
</protein>
<dbReference type="AlphaFoldDB" id="A0A2T3JKV3"/>
<evidence type="ECO:0000313" key="3">
    <source>
        <dbReference type="Proteomes" id="UP000241405"/>
    </source>
</evidence>
<dbReference type="EMBL" id="PYMP01000016">
    <property type="protein sequence ID" value="PSU49626.1"/>
    <property type="molecule type" value="Genomic_DNA"/>
</dbReference>
<evidence type="ECO:0000313" key="4">
    <source>
        <dbReference type="Proteomes" id="UP000241618"/>
    </source>
</evidence>
<dbReference type="Proteomes" id="UP000241405">
    <property type="component" value="Unassembled WGS sequence"/>
</dbReference>
<name>A0A2T3JKV3_PHOPO</name>
<comment type="caution">
    <text evidence="2">The sequence shown here is derived from an EMBL/GenBank/DDBJ whole genome shotgun (WGS) entry which is preliminary data.</text>
</comment>
<dbReference type="EMBL" id="PYMO01000012">
    <property type="protein sequence ID" value="PSU24502.1"/>
    <property type="molecule type" value="Genomic_DNA"/>
</dbReference>
<sequence length="72" mass="7983">MSLSVDILGVIHATPCNLQTLTSHPKIKQHAVSACHIEFVTTQMLVKNILVELDNHQLTCTHTAYTGHYLMA</sequence>
<organism evidence="2 4">
    <name type="scientific">Photobacterium phosphoreum</name>
    <dbReference type="NCBI Taxonomy" id="659"/>
    <lineage>
        <taxon>Bacteria</taxon>
        <taxon>Pseudomonadati</taxon>
        <taxon>Pseudomonadota</taxon>
        <taxon>Gammaproteobacteria</taxon>
        <taxon>Vibrionales</taxon>
        <taxon>Vibrionaceae</taxon>
        <taxon>Photobacterium</taxon>
    </lineage>
</organism>
<gene>
    <name evidence="2" type="ORF">C9J18_15530</name>
    <name evidence="1" type="ORF">CTM96_12720</name>
</gene>
<reference evidence="3 4" key="1">
    <citation type="submission" date="2018-03" db="EMBL/GenBank/DDBJ databases">
        <title>Whole genome sequencing of Histamine producing bacteria.</title>
        <authorList>
            <person name="Butler K."/>
        </authorList>
    </citation>
    <scope>NUCLEOTIDE SEQUENCE [LARGE SCALE GENOMIC DNA]</scope>
    <source>
        <strain evidence="2 4">FS-6.1</strain>
        <strain evidence="1 3">FS-6.2</strain>
    </source>
</reference>
<accession>A0A2T3JKV3</accession>
<keyword evidence="3" id="KW-1185">Reference proteome</keyword>
<evidence type="ECO:0000313" key="1">
    <source>
        <dbReference type="EMBL" id="PSU24502.1"/>
    </source>
</evidence>
<evidence type="ECO:0000313" key="2">
    <source>
        <dbReference type="EMBL" id="PSU49626.1"/>
    </source>
</evidence>
<proteinExistence type="predicted"/>
<dbReference type="RefSeq" id="WP_107188970.1">
    <property type="nucleotide sequence ID" value="NZ_PYMN01000001.1"/>
</dbReference>
<dbReference type="Proteomes" id="UP000241618">
    <property type="component" value="Unassembled WGS sequence"/>
</dbReference>